<accession>A0A6C2TWD8</accession>
<name>A0A6C2TWD8_PONDE</name>
<evidence type="ECO:0000313" key="3">
    <source>
        <dbReference type="Proteomes" id="UP000366872"/>
    </source>
</evidence>
<dbReference type="Proteomes" id="UP000366872">
    <property type="component" value="Unassembled WGS sequence"/>
</dbReference>
<evidence type="ECO:0000259" key="1">
    <source>
        <dbReference type="Pfam" id="PF00248"/>
    </source>
</evidence>
<dbReference type="PANTHER" id="PTHR43312">
    <property type="entry name" value="D-THREO-ALDOSE 1-DEHYDROGENASE"/>
    <property type="match status" value="1"/>
</dbReference>
<evidence type="ECO:0000313" key="2">
    <source>
        <dbReference type="EMBL" id="VGO11814.1"/>
    </source>
</evidence>
<dbReference type="RefSeq" id="WP_136077532.1">
    <property type="nucleotide sequence ID" value="NZ_CAAHFG010000001.1"/>
</dbReference>
<dbReference type="InterPro" id="IPR023210">
    <property type="entry name" value="NADP_OxRdtase_dom"/>
</dbReference>
<dbReference type="SUPFAM" id="SSF51430">
    <property type="entry name" value="NAD(P)-linked oxidoreductase"/>
    <property type="match status" value="1"/>
</dbReference>
<protein>
    <submittedName>
        <fullName evidence="2">General stress protein 69</fullName>
    </submittedName>
</protein>
<gene>
    <name evidence="2" type="primary">yhdN_3</name>
    <name evidence="2" type="ORF">PDESU_00361</name>
</gene>
<dbReference type="InterPro" id="IPR053135">
    <property type="entry name" value="AKR2_Oxidoreductase"/>
</dbReference>
<dbReference type="Gene3D" id="3.20.20.100">
    <property type="entry name" value="NADP-dependent oxidoreductase domain"/>
    <property type="match status" value="1"/>
</dbReference>
<dbReference type="PANTHER" id="PTHR43312:SF1">
    <property type="entry name" value="NADP-DEPENDENT OXIDOREDUCTASE DOMAIN-CONTAINING PROTEIN"/>
    <property type="match status" value="1"/>
</dbReference>
<dbReference type="AlphaFoldDB" id="A0A6C2TWD8"/>
<dbReference type="EMBL" id="CAAHFG010000001">
    <property type="protein sequence ID" value="VGO11814.1"/>
    <property type="molecule type" value="Genomic_DNA"/>
</dbReference>
<sequence>MKRRDVLQNLVVAGTVLAPPVAFSGGSTSDRLGPVLPQRTLGKCKEKVTSLGLGGFHVGWPEDEAQVQAVIEKALEVGIRFFDNAESYGKGRSEERYGKYLIPKYRDDIFLMTKTQAKDAATARLHLEGSLKRMKTDVIDLWQIHSLKTPEDADDRLTKGVLDEALKAQQEGKVKHIGFTGHASPYAHIRMAEHKEVLAACSACQFPINPVDAAAKHSFIQTTLPKMAEHNVGVLAMKTLADGRFFAHKEMNGKVRWTSKDPVIPNTLSIDECIMFALSLPISVLITGAEKPEFVEEKAEIVRRFSELSSDQRKVLVDKVGGFAEQGKVEYYKNKDLRLPKGS</sequence>
<feature type="domain" description="NADP-dependent oxidoreductase" evidence="1">
    <location>
        <begin position="51"/>
        <end position="306"/>
    </location>
</feature>
<organism evidence="2 3">
    <name type="scientific">Pontiella desulfatans</name>
    <dbReference type="NCBI Taxonomy" id="2750659"/>
    <lineage>
        <taxon>Bacteria</taxon>
        <taxon>Pseudomonadati</taxon>
        <taxon>Kiritimatiellota</taxon>
        <taxon>Kiritimatiellia</taxon>
        <taxon>Kiritimatiellales</taxon>
        <taxon>Pontiellaceae</taxon>
        <taxon>Pontiella</taxon>
    </lineage>
</organism>
<dbReference type="Pfam" id="PF00248">
    <property type="entry name" value="Aldo_ket_red"/>
    <property type="match status" value="1"/>
</dbReference>
<proteinExistence type="predicted"/>
<keyword evidence="3" id="KW-1185">Reference proteome</keyword>
<dbReference type="InterPro" id="IPR036812">
    <property type="entry name" value="NAD(P)_OxRdtase_dom_sf"/>
</dbReference>
<dbReference type="CDD" id="cd19100">
    <property type="entry name" value="AKR_unchar"/>
    <property type="match status" value="1"/>
</dbReference>
<reference evidence="2 3" key="1">
    <citation type="submission" date="2019-04" db="EMBL/GenBank/DDBJ databases">
        <authorList>
            <person name="Van Vliet M D."/>
        </authorList>
    </citation>
    <scope>NUCLEOTIDE SEQUENCE [LARGE SCALE GENOMIC DNA]</scope>
    <source>
        <strain evidence="2 3">F1</strain>
    </source>
</reference>